<protein>
    <recommendedName>
        <fullName evidence="1">MmyB-like transcription regulator ligand binding domain-containing protein</fullName>
    </recommendedName>
</protein>
<organism evidence="2 3">
    <name type="scientific">Streptomyces laurentii</name>
    <dbReference type="NCBI Taxonomy" id="39478"/>
    <lineage>
        <taxon>Bacteria</taxon>
        <taxon>Bacillati</taxon>
        <taxon>Actinomycetota</taxon>
        <taxon>Actinomycetes</taxon>
        <taxon>Kitasatosporales</taxon>
        <taxon>Streptomycetaceae</taxon>
        <taxon>Streptomyces</taxon>
    </lineage>
</organism>
<keyword evidence="3" id="KW-1185">Reference proteome</keyword>
<evidence type="ECO:0000259" key="1">
    <source>
        <dbReference type="Pfam" id="PF17765"/>
    </source>
</evidence>
<evidence type="ECO:0000313" key="2">
    <source>
        <dbReference type="EMBL" id="BAU83176.1"/>
    </source>
</evidence>
<dbReference type="EMBL" id="AP017424">
    <property type="protein sequence ID" value="BAU83176.1"/>
    <property type="molecule type" value="Genomic_DNA"/>
</dbReference>
<dbReference type="AlphaFoldDB" id="A0A160NYF0"/>
<reference evidence="2 3" key="1">
    <citation type="journal article" date="2016" name="Genome Announc.">
        <title>Complete Genome Sequence of Thiostrepton-Producing Streptomyces laurentii ATCC 31255.</title>
        <authorList>
            <person name="Doi K."/>
            <person name="Fujino Y."/>
            <person name="Nagayoshi Y."/>
            <person name="Ohshima T."/>
            <person name="Ogata S."/>
        </authorList>
    </citation>
    <scope>NUCLEOTIDE SEQUENCE [LARGE SCALE GENOMIC DNA]</scope>
    <source>
        <strain evidence="2 3">ATCC 31255</strain>
    </source>
</reference>
<feature type="domain" description="MmyB-like transcription regulator ligand binding" evidence="1">
    <location>
        <begin position="4"/>
        <end position="53"/>
    </location>
</feature>
<accession>A0A160NYF0</accession>
<dbReference type="InterPro" id="IPR041413">
    <property type="entry name" value="MLTR_LBD"/>
</dbReference>
<dbReference type="Proteomes" id="UP000217676">
    <property type="component" value="Chromosome"/>
</dbReference>
<proteinExistence type="predicted"/>
<sequence length="58" mass="6486">MVPPGTRVKTFRHERTGVLRMTSVSLPINGMPECRVVTYTPSDEESRRGLDLLLAEEG</sequence>
<dbReference type="KEGG" id="slau:SLA_2245"/>
<dbReference type="Pfam" id="PF17765">
    <property type="entry name" value="MLTR_LBD"/>
    <property type="match status" value="1"/>
</dbReference>
<gene>
    <name evidence="2" type="ORF">SLA_2245</name>
</gene>
<dbReference type="Gene3D" id="3.30.450.180">
    <property type="match status" value="1"/>
</dbReference>
<evidence type="ECO:0000313" key="3">
    <source>
        <dbReference type="Proteomes" id="UP000217676"/>
    </source>
</evidence>
<name>A0A160NYF0_STRLU</name>